<proteinExistence type="predicted"/>
<keyword evidence="2" id="KW-1185">Reference proteome</keyword>
<gene>
    <name evidence="1" type="ORF">H5410_061819</name>
</gene>
<name>A0A9J5W8Y6_SOLCO</name>
<evidence type="ECO:0000313" key="2">
    <source>
        <dbReference type="Proteomes" id="UP000824120"/>
    </source>
</evidence>
<dbReference type="OrthoDB" id="1270183at2759"/>
<dbReference type="AlphaFoldDB" id="A0A9J5W8Y6"/>
<reference evidence="1 2" key="1">
    <citation type="submission" date="2020-09" db="EMBL/GenBank/DDBJ databases">
        <title>De no assembly of potato wild relative species, Solanum commersonii.</title>
        <authorList>
            <person name="Cho K."/>
        </authorList>
    </citation>
    <scope>NUCLEOTIDE SEQUENCE [LARGE SCALE GENOMIC DNA]</scope>
    <source>
        <strain evidence="1">LZ3.2</strain>
        <tissue evidence="1">Leaf</tissue>
    </source>
</reference>
<comment type="caution">
    <text evidence="1">The sequence shown here is derived from an EMBL/GenBank/DDBJ whole genome shotgun (WGS) entry which is preliminary data.</text>
</comment>
<evidence type="ECO:0008006" key="3">
    <source>
        <dbReference type="Google" id="ProtNLM"/>
    </source>
</evidence>
<protein>
    <recommendedName>
        <fullName evidence="3">RNase H type-1 domain-containing protein</fullName>
    </recommendedName>
</protein>
<dbReference type="Proteomes" id="UP000824120">
    <property type="component" value="Chromosome 12"/>
</dbReference>
<sequence length="82" mass="9724">MAFKSSRSNLQRIHHQFKCTHIYKEANNTADHLSKFSHTSVIIQQFYIKDQLPTLAKGSFIPEKLDMPTFKRKRLKRIKRPP</sequence>
<organism evidence="1 2">
    <name type="scientific">Solanum commersonii</name>
    <name type="common">Commerson's wild potato</name>
    <name type="synonym">Commerson's nightshade</name>
    <dbReference type="NCBI Taxonomy" id="4109"/>
    <lineage>
        <taxon>Eukaryota</taxon>
        <taxon>Viridiplantae</taxon>
        <taxon>Streptophyta</taxon>
        <taxon>Embryophyta</taxon>
        <taxon>Tracheophyta</taxon>
        <taxon>Spermatophyta</taxon>
        <taxon>Magnoliopsida</taxon>
        <taxon>eudicotyledons</taxon>
        <taxon>Gunneridae</taxon>
        <taxon>Pentapetalae</taxon>
        <taxon>asterids</taxon>
        <taxon>lamiids</taxon>
        <taxon>Solanales</taxon>
        <taxon>Solanaceae</taxon>
        <taxon>Solanoideae</taxon>
        <taxon>Solaneae</taxon>
        <taxon>Solanum</taxon>
    </lineage>
</organism>
<evidence type="ECO:0000313" key="1">
    <source>
        <dbReference type="EMBL" id="KAG5572053.1"/>
    </source>
</evidence>
<dbReference type="EMBL" id="JACXVP010000012">
    <property type="protein sequence ID" value="KAG5572053.1"/>
    <property type="molecule type" value="Genomic_DNA"/>
</dbReference>
<accession>A0A9J5W8Y6</accession>